<accession>A0A177M6T6</accession>
<gene>
    <name evidence="2" type="ORF">A1332_17965</name>
</gene>
<dbReference type="AlphaFoldDB" id="A0A177M6T6"/>
<feature type="transmembrane region" description="Helical" evidence="1">
    <location>
        <begin position="103"/>
        <end position="121"/>
    </location>
</feature>
<sequence length="175" mass="19234">MQLVLDSESLAYLIGGVGILVEWRAYCLPDGLAFRRWSAAGALLWAGQYLLLDAWTAGLTMASTALRTMLSGRLATGLYKHWVAAGFVALFSGLTLFSWQGPVSLLPAFAVVNTTLALFYLNNRRMRIALLASSLAWISNDYIWQAWPAFVAETVAMGINLWTIRKLFANPLGNS</sequence>
<protein>
    <recommendedName>
        <fullName evidence="4">Inner membrane protein</fullName>
    </recommendedName>
</protein>
<keyword evidence="1" id="KW-1133">Transmembrane helix</keyword>
<evidence type="ECO:0008006" key="4">
    <source>
        <dbReference type="Google" id="ProtNLM"/>
    </source>
</evidence>
<dbReference type="InterPro" id="IPR019629">
    <property type="entry name" value="Uncharacterised_HI1736/YgjV"/>
</dbReference>
<keyword evidence="1" id="KW-0472">Membrane</keyword>
<dbReference type="RefSeq" id="WP_064009573.1">
    <property type="nucleotide sequence ID" value="NZ_LUUG01000092.1"/>
</dbReference>
<feature type="transmembrane region" description="Helical" evidence="1">
    <location>
        <begin position="78"/>
        <end position="97"/>
    </location>
</feature>
<keyword evidence="1" id="KW-0812">Transmembrane</keyword>
<dbReference type="EMBL" id="LUUG01000092">
    <property type="protein sequence ID" value="OAI01254.1"/>
    <property type="molecule type" value="Genomic_DNA"/>
</dbReference>
<dbReference type="Pfam" id="PF10688">
    <property type="entry name" value="Imp-YgjV"/>
    <property type="match status" value="1"/>
</dbReference>
<evidence type="ECO:0000313" key="3">
    <source>
        <dbReference type="Proteomes" id="UP000078090"/>
    </source>
</evidence>
<dbReference type="OrthoDB" id="5572539at2"/>
<proteinExistence type="predicted"/>
<reference evidence="2 3" key="1">
    <citation type="submission" date="2016-03" db="EMBL/GenBank/DDBJ databases">
        <authorList>
            <person name="Ploux O."/>
        </authorList>
    </citation>
    <scope>NUCLEOTIDE SEQUENCE [LARGE SCALE GENOMIC DNA]</scope>
    <source>
        <strain evidence="2 3">R-45363</strain>
    </source>
</reference>
<feature type="transmembrane region" description="Helical" evidence="1">
    <location>
        <begin position="9"/>
        <end position="26"/>
    </location>
</feature>
<name>A0A177M6T6_METMH</name>
<organism evidence="2 3">
    <name type="scientific">Methylomonas methanica</name>
    <dbReference type="NCBI Taxonomy" id="421"/>
    <lineage>
        <taxon>Bacteria</taxon>
        <taxon>Pseudomonadati</taxon>
        <taxon>Pseudomonadota</taxon>
        <taxon>Gammaproteobacteria</taxon>
        <taxon>Methylococcales</taxon>
        <taxon>Methylococcaceae</taxon>
        <taxon>Methylomonas</taxon>
    </lineage>
</organism>
<evidence type="ECO:0000313" key="2">
    <source>
        <dbReference type="EMBL" id="OAI01254.1"/>
    </source>
</evidence>
<evidence type="ECO:0000256" key="1">
    <source>
        <dbReference type="SAM" id="Phobius"/>
    </source>
</evidence>
<dbReference type="Proteomes" id="UP000078090">
    <property type="component" value="Unassembled WGS sequence"/>
</dbReference>
<comment type="caution">
    <text evidence="2">The sequence shown here is derived from an EMBL/GenBank/DDBJ whole genome shotgun (WGS) entry which is preliminary data.</text>
</comment>